<dbReference type="InterPro" id="IPR002227">
    <property type="entry name" value="Tyrosinase_Cu-bd"/>
</dbReference>
<feature type="domain" description="ShKT" evidence="5">
    <location>
        <begin position="1607"/>
        <end position="1641"/>
    </location>
</feature>
<name>A0A183UN14_TOXCA</name>
<feature type="domain" description="ShKT" evidence="5">
    <location>
        <begin position="468"/>
        <end position="502"/>
    </location>
</feature>
<feature type="region of interest" description="Disordered" evidence="3">
    <location>
        <begin position="704"/>
        <end position="732"/>
    </location>
</feature>
<evidence type="ECO:0000313" key="7">
    <source>
        <dbReference type="Proteomes" id="UP000050794"/>
    </source>
</evidence>
<evidence type="ECO:0000256" key="2">
    <source>
        <dbReference type="PROSITE-ProRule" id="PRU01005"/>
    </source>
</evidence>
<dbReference type="SUPFAM" id="SSF48056">
    <property type="entry name" value="Di-copper centre-containing domain"/>
    <property type="match status" value="2"/>
</dbReference>
<organism evidence="7 8">
    <name type="scientific">Toxocara canis</name>
    <name type="common">Canine roundworm</name>
    <dbReference type="NCBI Taxonomy" id="6265"/>
    <lineage>
        <taxon>Eukaryota</taxon>
        <taxon>Metazoa</taxon>
        <taxon>Ecdysozoa</taxon>
        <taxon>Nematoda</taxon>
        <taxon>Chromadorea</taxon>
        <taxon>Rhabditida</taxon>
        <taxon>Spirurina</taxon>
        <taxon>Ascaridomorpha</taxon>
        <taxon>Ascaridoidea</taxon>
        <taxon>Toxocaridae</taxon>
        <taxon>Toxocara</taxon>
    </lineage>
</organism>
<feature type="disulfide bond" evidence="2">
    <location>
        <begin position="1563"/>
        <end position="1597"/>
    </location>
</feature>
<feature type="region of interest" description="Disordered" evidence="3">
    <location>
        <begin position="1028"/>
        <end position="1054"/>
    </location>
</feature>
<evidence type="ECO:0000256" key="4">
    <source>
        <dbReference type="SAM" id="SignalP"/>
    </source>
</evidence>
<dbReference type="Pfam" id="PF01549">
    <property type="entry name" value="ShK"/>
    <property type="match status" value="6"/>
</dbReference>
<feature type="region of interest" description="Disordered" evidence="3">
    <location>
        <begin position="1087"/>
        <end position="1162"/>
    </location>
</feature>
<dbReference type="PRINTS" id="PR00092">
    <property type="entry name" value="TYROSINASE"/>
</dbReference>
<feature type="disulfide bond" evidence="2">
    <location>
        <begin position="512"/>
        <end position="546"/>
    </location>
</feature>
<dbReference type="Pfam" id="PF00264">
    <property type="entry name" value="Tyrosinase"/>
    <property type="match status" value="2"/>
</dbReference>
<keyword evidence="7" id="KW-1185">Reference proteome</keyword>
<keyword evidence="1" id="KW-0479">Metal-binding</keyword>
<dbReference type="GO" id="GO:0046872">
    <property type="term" value="F:metal ion binding"/>
    <property type="evidence" value="ECO:0007669"/>
    <property type="project" value="UniProtKB-KW"/>
</dbReference>
<feature type="compositionally biased region" description="Polar residues" evidence="3">
    <location>
        <begin position="1101"/>
        <end position="1131"/>
    </location>
</feature>
<feature type="domain" description="ShKT" evidence="5">
    <location>
        <begin position="1563"/>
        <end position="1597"/>
    </location>
</feature>
<dbReference type="GO" id="GO:0016491">
    <property type="term" value="F:oxidoreductase activity"/>
    <property type="evidence" value="ECO:0007669"/>
    <property type="project" value="InterPro"/>
</dbReference>
<comment type="caution">
    <text evidence="2">Lacks conserved residue(s) required for the propagation of feature annotation.</text>
</comment>
<dbReference type="PROSITE" id="PS00498">
    <property type="entry name" value="TYROSINASE_2"/>
    <property type="match status" value="2"/>
</dbReference>
<keyword evidence="4" id="KW-0732">Signal</keyword>
<dbReference type="PANTHER" id="PTHR11474">
    <property type="entry name" value="TYROSINASE FAMILY MEMBER"/>
    <property type="match status" value="1"/>
</dbReference>
<dbReference type="InterPro" id="IPR003582">
    <property type="entry name" value="ShKT_dom"/>
</dbReference>
<feature type="domain" description="ShKT" evidence="5">
    <location>
        <begin position="512"/>
        <end position="546"/>
    </location>
</feature>
<evidence type="ECO:0000256" key="3">
    <source>
        <dbReference type="SAM" id="MobiDB-lite"/>
    </source>
</evidence>
<dbReference type="EMBL" id="UYWY01020314">
    <property type="protein sequence ID" value="VDM41205.1"/>
    <property type="molecule type" value="Genomic_DNA"/>
</dbReference>
<feature type="compositionally biased region" description="Basic and acidic residues" evidence="3">
    <location>
        <begin position="1034"/>
        <end position="1046"/>
    </location>
</feature>
<feature type="disulfide bond" evidence="2">
    <location>
        <begin position="468"/>
        <end position="502"/>
    </location>
</feature>
<dbReference type="InterPro" id="IPR050316">
    <property type="entry name" value="Tyrosinase/Hemocyanin"/>
</dbReference>
<feature type="disulfide bond" evidence="2">
    <location>
        <begin position="582"/>
        <end position="616"/>
    </location>
</feature>
<gene>
    <name evidence="6" type="ORF">TCNE_LOCUS9884</name>
</gene>
<feature type="signal peptide" evidence="4">
    <location>
        <begin position="1"/>
        <end position="18"/>
    </location>
</feature>
<dbReference type="Gene3D" id="1.10.1280.10">
    <property type="entry name" value="Di-copper center containing domain from catechol oxidase"/>
    <property type="match status" value="2"/>
</dbReference>
<dbReference type="SMART" id="SM00254">
    <property type="entry name" value="ShKT"/>
    <property type="match status" value="6"/>
</dbReference>
<evidence type="ECO:0000313" key="6">
    <source>
        <dbReference type="EMBL" id="VDM41205.1"/>
    </source>
</evidence>
<dbReference type="PROSITE" id="PS00497">
    <property type="entry name" value="TYROSINASE_1"/>
    <property type="match status" value="1"/>
</dbReference>
<reference evidence="6 7" key="2">
    <citation type="submission" date="2018-11" db="EMBL/GenBank/DDBJ databases">
        <authorList>
            <consortium name="Pathogen Informatics"/>
        </authorList>
    </citation>
    <scope>NUCLEOTIDE SEQUENCE [LARGE SCALE GENOMIC DNA]</scope>
</reference>
<evidence type="ECO:0000256" key="1">
    <source>
        <dbReference type="ARBA" id="ARBA00022723"/>
    </source>
</evidence>
<feature type="region of interest" description="Disordered" evidence="3">
    <location>
        <begin position="881"/>
        <end position="925"/>
    </location>
</feature>
<feature type="chain" id="PRO_5044553281" evidence="4">
    <location>
        <begin position="19"/>
        <end position="1665"/>
    </location>
</feature>
<feature type="compositionally biased region" description="Polar residues" evidence="3">
    <location>
        <begin position="909"/>
        <end position="925"/>
    </location>
</feature>
<reference evidence="8" key="1">
    <citation type="submission" date="2016-06" db="UniProtKB">
        <authorList>
            <consortium name="WormBaseParasite"/>
        </authorList>
    </citation>
    <scope>IDENTIFICATION</scope>
</reference>
<evidence type="ECO:0000259" key="5">
    <source>
        <dbReference type="PROSITE" id="PS51670"/>
    </source>
</evidence>
<feature type="disulfide bond" evidence="2">
    <location>
        <begin position="1607"/>
        <end position="1641"/>
    </location>
</feature>
<dbReference type="PANTHER" id="PTHR11474:SF21">
    <property type="entry name" value="SHKT DOMAIN-CONTAINING PROTEIN"/>
    <property type="match status" value="1"/>
</dbReference>
<proteinExistence type="predicted"/>
<evidence type="ECO:0000313" key="8">
    <source>
        <dbReference type="WBParaSite" id="TCNE_0000988401-mRNA-1"/>
    </source>
</evidence>
<dbReference type="Proteomes" id="UP000050794">
    <property type="component" value="Unassembled WGS sequence"/>
</dbReference>
<dbReference type="WBParaSite" id="TCNE_0000988401-mRNA-1">
    <property type="protein sequence ID" value="TCNE_0000988401-mRNA-1"/>
    <property type="gene ID" value="TCNE_0000988401"/>
</dbReference>
<dbReference type="PROSITE" id="PS51670">
    <property type="entry name" value="SHKT"/>
    <property type="match status" value="5"/>
</dbReference>
<accession>A0A183UN14</accession>
<dbReference type="InterPro" id="IPR008922">
    <property type="entry name" value="Di-copper_centre_dom_sf"/>
</dbReference>
<protein>
    <submittedName>
        <fullName evidence="8">Tyrosinase-like protein tyr-3</fullName>
    </submittedName>
</protein>
<sequence length="1665" mass="188097">MLAPTLLVLSFLIPTVFTQRTRPVLNVRWPDNPCGDAPTESARIICEQLRRWDEGARRPYSKELAISISYEFQSRPPVPEFAAFMPGRAGKPRMIAAELAPIESSPYQCMDLRCLCTYLRGKAQPNQVCILPNGQPLKKAIRKEYRMLSDDERQRFHSAIVQLKRSGEFDKMAIIHAQFSISGGAHSGPAFLPWHREFMKRMEIALRQIDPALSLPYWDSTLDSRLPEPKDSVMWTDTLMGATDANGSVVTGDFADFVTFQNHPHIRRKVGAQGLPFKESDIDYVMAQNRIEKVLAYTAPRQGCQFKAEYDALEYTHGNVHIFVGGDMFDPYTSGNDPAFYLLHSFVDYIWEMYRQRKQSRYDRESMYAADNQLCSSALHFGSALMRPFEPRRNVDGLSNKYTDNLYEYAPRPSCGNCSGFVNGEPVCYNGRCVNGRCVAVTVQLPATRPPPVLPSTQAPIMSVQANCYNENECCSTWASAGECERNAPFMSEWCKVSCKKCRPNFNPALECADFHRHCRIWARNRECERNRLWMSENCRRSCSLCSATRAQVCGAEPRTAATAITTTIPPPIMEHCDSPGCYNENVCCPLWGLQGQCSLNATWMACNCKVSCGLCIPTHYNYGTCNDYHTSCRAWAAAGECTRNSWMFYSYFIYGQSSFQATWSSWSSSTVWSDSRSRWSQTASSWTVWSAWSTYSDINQHGQTQSLPRQRLPDPLPANNEAGQEWSDSSTAINSQTTVQDNLQHYQPTGAQVETDYVITSRVSPGGEGYEGETEITQGMQPQSANANTVYEQKKDQELVQVIDTAPQAPSEAAYSVNMWNDGDAQFDSVDEDFSRNPSQQIENIGGQQRDAFPSRHSLSSNIRLQQDNRPMQHFVAPDRSTTTISRTSTFSSSRTQQQQQHTAVQSVTHSVPANRPRNNFVPQVQGGSARKFEKDLFSMNQDTVGPPGFQSSTDRQRNLQTALPSTVAGPPGVRPAEMVQTRPREFGSGRQLISASGQQSAFSGAQRPSSGFEFGSQAMPMQRRQQLNGGGDVDRRWEGQRRENIGGTGSQRRQFMKSIDGQNFRTQERQSLAQPSEFQQRFGGQRMDGARIPPPPSQSAPNWHQQGHISNQPIFRGNQSFVNGWQQGQRPFPPASQIPQPRDVQFPHRPDGFGGAQKKPIDRNQRMGEFFQKNASNPYECMDVLCLCPFVRGRRVGTDCRLRSGERLGLAIRKEYRQLTPRERNNLHMALNVLKKSGEYDRIAEWHSSPESSGGAHSGPAFLPWHREYIKRFEIALRLVDHTVALPYWDSTVDGRIPDPAETSLFSAELMGDVDNRGNVVTGFAAWWNPPDGHTHLKRHPGFQGRPLNEADISAVMQRDDGCEHQTDWTCLEYSHGNVLIWVGGEMFQQITSANDPLFFFHHAFVDRIWEDWRQLKQSAMARTLAYPPDLPHCSSEDHFARSPMRPFAPLRNIDGVADRYTTYLYKYAPRPSCSRGRDEQCGSEFLFCDLSHGPPQCAAKIRRGGKCWGFVNGERPCLHGECRENICVIIGQEAFDIRNKRDTNNVINDEPDSTTDEESCFNSHECCAVWSNNAQCESNALIMSEWCKASCAKCHPKYDLRNECSDRHQLCVYWAEEGECQSNSLWMLENCRNSCGQCDTKRDHICPPSPIVNNDTRNDITL</sequence>
<keyword evidence="2" id="KW-1015">Disulfide bond</keyword>
<feature type="compositionally biased region" description="Low complexity" evidence="3">
    <location>
        <begin position="881"/>
        <end position="908"/>
    </location>
</feature>
<feature type="domain" description="ShKT" evidence="5">
    <location>
        <begin position="582"/>
        <end position="616"/>
    </location>
</feature>